<keyword evidence="2" id="KW-1185">Reference proteome</keyword>
<organism evidence="1 2">
    <name type="scientific">Pedobacter mendelii</name>
    <dbReference type="NCBI Taxonomy" id="1908240"/>
    <lineage>
        <taxon>Bacteria</taxon>
        <taxon>Pseudomonadati</taxon>
        <taxon>Bacteroidota</taxon>
        <taxon>Sphingobacteriia</taxon>
        <taxon>Sphingobacteriales</taxon>
        <taxon>Sphingobacteriaceae</taxon>
        <taxon>Pedobacter</taxon>
    </lineage>
</organism>
<name>A0ABQ2BDY1_9SPHI</name>
<evidence type="ECO:0000313" key="1">
    <source>
        <dbReference type="EMBL" id="GGI23713.1"/>
    </source>
</evidence>
<dbReference type="Proteomes" id="UP000645390">
    <property type="component" value="Unassembled WGS sequence"/>
</dbReference>
<proteinExistence type="predicted"/>
<evidence type="ECO:0000313" key="2">
    <source>
        <dbReference type="Proteomes" id="UP000645390"/>
    </source>
</evidence>
<protein>
    <submittedName>
        <fullName evidence="1">Uncharacterized protein</fullName>
    </submittedName>
</protein>
<dbReference type="RefSeq" id="WP_188412067.1">
    <property type="nucleotide sequence ID" value="NZ_BMDJ01000002.1"/>
</dbReference>
<gene>
    <name evidence="1" type="ORF">GCM10008119_09020</name>
</gene>
<dbReference type="EMBL" id="BMDJ01000002">
    <property type="protein sequence ID" value="GGI23713.1"/>
    <property type="molecule type" value="Genomic_DNA"/>
</dbReference>
<reference evidence="2" key="1">
    <citation type="journal article" date="2019" name="Int. J. Syst. Evol. Microbiol.">
        <title>The Global Catalogue of Microorganisms (GCM) 10K type strain sequencing project: providing services to taxonomists for standard genome sequencing and annotation.</title>
        <authorList>
            <consortium name="The Broad Institute Genomics Platform"/>
            <consortium name="The Broad Institute Genome Sequencing Center for Infectious Disease"/>
            <person name="Wu L."/>
            <person name="Ma J."/>
        </authorList>
    </citation>
    <scope>NUCLEOTIDE SEQUENCE [LARGE SCALE GENOMIC DNA]</scope>
    <source>
        <strain evidence="2">CCM 8939</strain>
    </source>
</reference>
<sequence length="105" mass="12179">MGYAKERGKLEKLSVKVSGLTIYDDKSLAIITDIFEQYSHSIRILKNKNPEIFNELYQNELQKVKTLKRTLKLSEEADRQDNFIKYKDSLLVALNNAVKEIQETA</sequence>
<accession>A0ABQ2BDY1</accession>
<comment type="caution">
    <text evidence="1">The sequence shown here is derived from an EMBL/GenBank/DDBJ whole genome shotgun (WGS) entry which is preliminary data.</text>
</comment>